<feature type="region of interest" description="Disordered" evidence="1">
    <location>
        <begin position="33"/>
        <end position="52"/>
    </location>
</feature>
<evidence type="ECO:0000313" key="2">
    <source>
        <dbReference type="EMBL" id="GIY07641.1"/>
    </source>
</evidence>
<dbReference type="AlphaFoldDB" id="A0AAV4QH15"/>
<protein>
    <submittedName>
        <fullName evidence="2">Uncharacterized protein</fullName>
    </submittedName>
</protein>
<reference evidence="2 3" key="1">
    <citation type="submission" date="2021-06" db="EMBL/GenBank/DDBJ databases">
        <title>Caerostris extrusa draft genome.</title>
        <authorList>
            <person name="Kono N."/>
            <person name="Arakawa K."/>
        </authorList>
    </citation>
    <scope>NUCLEOTIDE SEQUENCE [LARGE SCALE GENOMIC DNA]</scope>
</reference>
<accession>A0AAV4QH15</accession>
<dbReference type="EMBL" id="BPLR01006135">
    <property type="protein sequence ID" value="GIY07641.1"/>
    <property type="molecule type" value="Genomic_DNA"/>
</dbReference>
<name>A0AAV4QH15_CAEEX</name>
<keyword evidence="3" id="KW-1185">Reference proteome</keyword>
<dbReference type="Proteomes" id="UP001054945">
    <property type="component" value="Unassembled WGS sequence"/>
</dbReference>
<proteinExistence type="predicted"/>
<organism evidence="2 3">
    <name type="scientific">Caerostris extrusa</name>
    <name type="common">Bark spider</name>
    <name type="synonym">Caerostris bankana</name>
    <dbReference type="NCBI Taxonomy" id="172846"/>
    <lineage>
        <taxon>Eukaryota</taxon>
        <taxon>Metazoa</taxon>
        <taxon>Ecdysozoa</taxon>
        <taxon>Arthropoda</taxon>
        <taxon>Chelicerata</taxon>
        <taxon>Arachnida</taxon>
        <taxon>Araneae</taxon>
        <taxon>Araneomorphae</taxon>
        <taxon>Entelegynae</taxon>
        <taxon>Araneoidea</taxon>
        <taxon>Araneidae</taxon>
        <taxon>Caerostris</taxon>
    </lineage>
</organism>
<comment type="caution">
    <text evidence="2">The sequence shown here is derived from an EMBL/GenBank/DDBJ whole genome shotgun (WGS) entry which is preliminary data.</text>
</comment>
<evidence type="ECO:0000313" key="3">
    <source>
        <dbReference type="Proteomes" id="UP001054945"/>
    </source>
</evidence>
<evidence type="ECO:0000256" key="1">
    <source>
        <dbReference type="SAM" id="MobiDB-lite"/>
    </source>
</evidence>
<gene>
    <name evidence="2" type="ORF">CEXT_377391</name>
</gene>
<sequence length="86" mass="9544">MVDIKVFPRNFFHPNLCSATVLKLVILKSLKSASTQSPSQLGPTASPSSSSKRISLEYHWTHQGSLLRTTDIESTKNRQATIAYKP</sequence>